<dbReference type="PANTHER" id="PTHR44196:SF2">
    <property type="entry name" value="SHORT-CHAIN DEHYDROGENASE-RELATED"/>
    <property type="match status" value="1"/>
</dbReference>
<dbReference type="PIRSF" id="PIRSF000126">
    <property type="entry name" value="11-beta-HSD1"/>
    <property type="match status" value="1"/>
</dbReference>
<dbReference type="InterPro" id="IPR002347">
    <property type="entry name" value="SDR_fam"/>
</dbReference>
<comment type="similarity">
    <text evidence="1">Belongs to the short-chain dehydrogenases/reductases (SDR) family.</text>
</comment>
<dbReference type="Proteomes" id="UP000037594">
    <property type="component" value="Unassembled WGS sequence"/>
</dbReference>
<gene>
    <name evidence="3" type="ORF">ACT17_32110</name>
</gene>
<dbReference type="PANTHER" id="PTHR44196">
    <property type="entry name" value="DEHYDROGENASE/REDUCTASE SDR FAMILY MEMBER 7B"/>
    <property type="match status" value="1"/>
</dbReference>
<dbReference type="Pfam" id="PF00106">
    <property type="entry name" value="adh_short"/>
    <property type="match status" value="1"/>
</dbReference>
<organism evidence="3 4">
    <name type="scientific">Mycolicibacterium conceptionense</name>
    <dbReference type="NCBI Taxonomy" id="451644"/>
    <lineage>
        <taxon>Bacteria</taxon>
        <taxon>Bacillati</taxon>
        <taxon>Actinomycetota</taxon>
        <taxon>Actinomycetes</taxon>
        <taxon>Mycobacteriales</taxon>
        <taxon>Mycobacteriaceae</taxon>
        <taxon>Mycolicibacterium</taxon>
    </lineage>
</organism>
<dbReference type="SUPFAM" id="SSF51735">
    <property type="entry name" value="NAD(P)-binding Rossmann-fold domains"/>
    <property type="match status" value="1"/>
</dbReference>
<name>A0A0J8TXC9_9MYCO</name>
<dbReference type="AlphaFoldDB" id="A0A0J8TXC9"/>
<dbReference type="PATRIC" id="fig|451644.5.peg.6595"/>
<dbReference type="EMBL" id="LFOD01000060">
    <property type="protein sequence ID" value="KMV14048.1"/>
    <property type="molecule type" value="Genomic_DNA"/>
</dbReference>
<sequence length="266" mass="27505">MSLPTPTPDTRAVVTGASSGIGVALAEGLARRGYSLILVGRREDRLRELAGRLAADFGVVVEIRPTDLSDRGERGKLCDELAGRAVSVLCNNAGFATYGDLASADLARERQQVELNSVAVHDLTLAVLPAMVTRGAGAILITGSTAGNQPGPNNATYAATKAFANTLAESLHTELAGTGVSCTLLAPGPVRTEYAEAAEAPNLDKLVPAALWVSAEHAADAAISGIAAGRRRVVPGLFAKVQTVSGQYTPRAVIGPVLRAVYQKVK</sequence>
<accession>A0A0J8TXC9</accession>
<evidence type="ECO:0000313" key="4">
    <source>
        <dbReference type="Proteomes" id="UP000037594"/>
    </source>
</evidence>
<dbReference type="InterPro" id="IPR036291">
    <property type="entry name" value="NAD(P)-bd_dom_sf"/>
</dbReference>
<comment type="caution">
    <text evidence="3">The sequence shown here is derived from an EMBL/GenBank/DDBJ whole genome shotgun (WGS) entry which is preliminary data.</text>
</comment>
<dbReference type="PRINTS" id="PR00081">
    <property type="entry name" value="GDHRDH"/>
</dbReference>
<dbReference type="InterPro" id="IPR020904">
    <property type="entry name" value="Sc_DH/Rdtase_CS"/>
</dbReference>
<keyword evidence="2" id="KW-0560">Oxidoreductase</keyword>
<dbReference type="GO" id="GO:0016020">
    <property type="term" value="C:membrane"/>
    <property type="evidence" value="ECO:0007669"/>
    <property type="project" value="TreeGrafter"/>
</dbReference>
<evidence type="ECO:0000256" key="1">
    <source>
        <dbReference type="ARBA" id="ARBA00006484"/>
    </source>
</evidence>
<dbReference type="PROSITE" id="PS00061">
    <property type="entry name" value="ADH_SHORT"/>
    <property type="match status" value="1"/>
</dbReference>
<evidence type="ECO:0000313" key="3">
    <source>
        <dbReference type="EMBL" id="KMV14048.1"/>
    </source>
</evidence>
<protein>
    <submittedName>
        <fullName evidence="3">Ketoacyl reductase</fullName>
    </submittedName>
</protein>
<dbReference type="CDD" id="cd05233">
    <property type="entry name" value="SDR_c"/>
    <property type="match status" value="1"/>
</dbReference>
<dbReference type="RefSeq" id="WP_019344752.1">
    <property type="nucleotide sequence ID" value="NZ_AGSZ01000190.1"/>
</dbReference>
<dbReference type="GO" id="GO:0016491">
    <property type="term" value="F:oxidoreductase activity"/>
    <property type="evidence" value="ECO:0007669"/>
    <property type="project" value="UniProtKB-KW"/>
</dbReference>
<dbReference type="OrthoDB" id="9797538at2"/>
<proteinExistence type="inferred from homology"/>
<evidence type="ECO:0000256" key="2">
    <source>
        <dbReference type="ARBA" id="ARBA00023002"/>
    </source>
</evidence>
<dbReference type="Gene3D" id="3.40.50.720">
    <property type="entry name" value="NAD(P)-binding Rossmann-like Domain"/>
    <property type="match status" value="1"/>
</dbReference>
<reference evidence="3 4" key="1">
    <citation type="submission" date="2015-06" db="EMBL/GenBank/DDBJ databases">
        <title>Genome sequence of Mycobacterium conceptionense strain MLE.</title>
        <authorList>
            <person name="Greninger A.L."/>
            <person name="Cunningham G."/>
            <person name="Chiu C.Y."/>
            <person name="Miller S."/>
        </authorList>
    </citation>
    <scope>NUCLEOTIDE SEQUENCE [LARGE SCALE GENOMIC DNA]</scope>
    <source>
        <strain evidence="3 4">MLE</strain>
    </source>
</reference>